<dbReference type="PIRSF" id="PIRSF006066">
    <property type="entry name" value="HI0050"/>
    <property type="match status" value="1"/>
</dbReference>
<reference evidence="9 10" key="1">
    <citation type="submission" date="2016-10" db="EMBL/GenBank/DDBJ databases">
        <authorList>
            <person name="de Groot N.N."/>
        </authorList>
    </citation>
    <scope>NUCLEOTIDE SEQUENCE [LARGE SCALE GENOMIC DNA]</scope>
    <source>
        <strain evidence="9 10">DSM 14789</strain>
    </source>
</reference>
<feature type="transmembrane region" description="Helical" evidence="7">
    <location>
        <begin position="139"/>
        <end position="162"/>
    </location>
</feature>
<dbReference type="PANTHER" id="PTHR33362">
    <property type="entry name" value="SIALIC ACID TRAP TRANSPORTER PERMEASE PROTEIN SIAT-RELATED"/>
    <property type="match status" value="1"/>
</dbReference>
<feature type="transmembrane region" description="Helical" evidence="7">
    <location>
        <begin position="221"/>
        <end position="243"/>
    </location>
</feature>
<evidence type="ECO:0000256" key="2">
    <source>
        <dbReference type="ARBA" id="ARBA00022475"/>
    </source>
</evidence>
<evidence type="ECO:0000256" key="6">
    <source>
        <dbReference type="ARBA" id="ARBA00023136"/>
    </source>
</evidence>
<dbReference type="AlphaFoldDB" id="A0A1G9PB13"/>
<keyword evidence="2" id="KW-1003">Cell membrane</keyword>
<dbReference type="GO" id="GO:0005886">
    <property type="term" value="C:plasma membrane"/>
    <property type="evidence" value="ECO:0007669"/>
    <property type="project" value="UniProtKB-SubCell"/>
</dbReference>
<dbReference type="GO" id="GO:0022857">
    <property type="term" value="F:transmembrane transporter activity"/>
    <property type="evidence" value="ECO:0007669"/>
    <property type="project" value="UniProtKB-UniRule"/>
</dbReference>
<evidence type="ECO:0000256" key="4">
    <source>
        <dbReference type="ARBA" id="ARBA00022692"/>
    </source>
</evidence>
<sequence>MSLPIVTALYFVCLFATLFLGLPVAFGLGGTAVVFAFFFEPQALFAVPSAFYSTPWSSILVTVPLFLFMGSLIRFSGIADAAYEAVYKLIGHIPGGLAIGTVQVSTIFAAVTGITPPATITMGQIAYPSMMKYGYDRKIAIGSIGAGGALGALIPPSVPFIFYGLLADASIGKLFLAGLMPGLMLAVFYSIYIGVRCKFQPHIGPALPSEIKFSRREKAQAVLGIWPFIVLIFIVLGTIWGGIATPAEAAAFGATGALLINLVNRKMTWDIMKDSLATTMKLTGMGLWILIGANIFLSMFNTLGSQELITAAVMAMPGGVNGIILLMMLIVLVLGTVMDDWAIIMLCTPLFLPIIELLGVDKIWFGVLFMVNIQVAYLTPPFGFVLFWIKSILPPDVSWGDVYGSVGPFVMLQLLGLGLIFFFPEIALWLPRFLEE</sequence>
<feature type="transmembrane region" description="Helical" evidence="7">
    <location>
        <begin position="364"/>
        <end position="389"/>
    </location>
</feature>
<comment type="subunit">
    <text evidence="7">The complex comprises the extracytoplasmic solute receptor protein and the two transmembrane proteins.</text>
</comment>
<evidence type="ECO:0000313" key="10">
    <source>
        <dbReference type="Proteomes" id="UP000198654"/>
    </source>
</evidence>
<dbReference type="InterPro" id="IPR004681">
    <property type="entry name" value="TRAP_DctM"/>
</dbReference>
<feature type="transmembrane region" description="Helical" evidence="7">
    <location>
        <begin position="285"/>
        <end position="303"/>
    </location>
</feature>
<evidence type="ECO:0000256" key="7">
    <source>
        <dbReference type="RuleBase" id="RU369079"/>
    </source>
</evidence>
<organism evidence="9 10">
    <name type="scientific">Modicisalibacter muralis</name>
    <dbReference type="NCBI Taxonomy" id="119000"/>
    <lineage>
        <taxon>Bacteria</taxon>
        <taxon>Pseudomonadati</taxon>
        <taxon>Pseudomonadota</taxon>
        <taxon>Gammaproteobacteria</taxon>
        <taxon>Oceanospirillales</taxon>
        <taxon>Halomonadaceae</taxon>
        <taxon>Modicisalibacter</taxon>
    </lineage>
</organism>
<keyword evidence="6 7" id="KW-0472">Membrane</keyword>
<dbReference type="RefSeq" id="WP_089729975.1">
    <property type="nucleotide sequence ID" value="NZ_FNGI01000009.1"/>
</dbReference>
<dbReference type="EMBL" id="FNGI01000009">
    <property type="protein sequence ID" value="SDL95950.1"/>
    <property type="molecule type" value="Genomic_DNA"/>
</dbReference>
<feature type="transmembrane region" description="Helical" evidence="7">
    <location>
        <begin position="409"/>
        <end position="430"/>
    </location>
</feature>
<comment type="subcellular location">
    <subcellularLocation>
        <location evidence="1 7">Cell inner membrane</location>
        <topology evidence="1 7">Multi-pass membrane protein</topology>
    </subcellularLocation>
</comment>
<keyword evidence="3 7" id="KW-0997">Cell inner membrane</keyword>
<name>A0A1G9PB13_9GAMM</name>
<evidence type="ECO:0000259" key="8">
    <source>
        <dbReference type="Pfam" id="PF06808"/>
    </source>
</evidence>
<evidence type="ECO:0000313" key="9">
    <source>
        <dbReference type="EMBL" id="SDL95950.1"/>
    </source>
</evidence>
<feature type="transmembrane region" description="Helical" evidence="7">
    <location>
        <begin position="174"/>
        <end position="195"/>
    </location>
</feature>
<evidence type="ECO:0000256" key="5">
    <source>
        <dbReference type="ARBA" id="ARBA00022989"/>
    </source>
</evidence>
<comment type="similarity">
    <text evidence="7">Belongs to the TRAP transporter large permease family.</text>
</comment>
<dbReference type="Proteomes" id="UP000198654">
    <property type="component" value="Unassembled WGS sequence"/>
</dbReference>
<dbReference type="PANTHER" id="PTHR33362:SF7">
    <property type="entry name" value="SLL1103 PROTEIN"/>
    <property type="match status" value="1"/>
</dbReference>
<keyword evidence="7" id="KW-0813">Transport</keyword>
<dbReference type="OrthoDB" id="9796052at2"/>
<comment type="function">
    <text evidence="7">Part of the tripartite ATP-independent periplasmic (TRAP) transport system.</text>
</comment>
<keyword evidence="10" id="KW-1185">Reference proteome</keyword>
<dbReference type="InterPro" id="IPR010656">
    <property type="entry name" value="DctM"/>
</dbReference>
<dbReference type="NCBIfam" id="TIGR00786">
    <property type="entry name" value="dctM"/>
    <property type="match status" value="1"/>
</dbReference>
<dbReference type="STRING" id="119000.SAMN05661010_02985"/>
<feature type="transmembrane region" description="Helical" evidence="7">
    <location>
        <begin position="50"/>
        <end position="68"/>
    </location>
</feature>
<feature type="transmembrane region" description="Helical" evidence="7">
    <location>
        <begin position="7"/>
        <end position="38"/>
    </location>
</feature>
<evidence type="ECO:0000256" key="3">
    <source>
        <dbReference type="ARBA" id="ARBA00022519"/>
    </source>
</evidence>
<dbReference type="Pfam" id="PF06808">
    <property type="entry name" value="DctM"/>
    <property type="match status" value="1"/>
</dbReference>
<comment type="caution">
    <text evidence="7">Lacks conserved residue(s) required for the propagation of feature annotation.</text>
</comment>
<gene>
    <name evidence="9" type="ORF">SAMN05661010_02985</name>
</gene>
<keyword evidence="4 7" id="KW-0812">Transmembrane</keyword>
<feature type="transmembrane region" description="Helical" evidence="7">
    <location>
        <begin position="323"/>
        <end position="352"/>
    </location>
</feature>
<accession>A0A1G9PB13</accession>
<feature type="domain" description="TRAP C4-dicarboxylate transport system permease DctM subunit" evidence="8">
    <location>
        <begin position="11"/>
        <end position="426"/>
    </location>
</feature>
<evidence type="ECO:0000256" key="1">
    <source>
        <dbReference type="ARBA" id="ARBA00004429"/>
    </source>
</evidence>
<keyword evidence="5 7" id="KW-1133">Transmembrane helix</keyword>
<protein>
    <recommendedName>
        <fullName evidence="7">TRAP transporter large permease protein</fullName>
    </recommendedName>
</protein>
<proteinExistence type="inferred from homology"/>